<keyword evidence="1" id="KW-1133">Transmembrane helix</keyword>
<organism evidence="2 3">
    <name type="scientific">Schistosoma haematobium</name>
    <name type="common">Blood fluke</name>
    <dbReference type="NCBI Taxonomy" id="6185"/>
    <lineage>
        <taxon>Eukaryota</taxon>
        <taxon>Metazoa</taxon>
        <taxon>Spiralia</taxon>
        <taxon>Lophotrochozoa</taxon>
        <taxon>Platyhelminthes</taxon>
        <taxon>Trematoda</taxon>
        <taxon>Digenea</taxon>
        <taxon>Strigeidida</taxon>
        <taxon>Schistosomatoidea</taxon>
        <taxon>Schistosomatidae</taxon>
        <taxon>Schistosoma</taxon>
    </lineage>
</organism>
<feature type="transmembrane region" description="Helical" evidence="1">
    <location>
        <begin position="67"/>
        <end position="91"/>
    </location>
</feature>
<accession>A0A922II38</accession>
<dbReference type="GeneID" id="75576457"/>
<dbReference type="KEGG" id="shx:MS3_00000654"/>
<reference evidence="2" key="2">
    <citation type="journal article" date="2019" name="Gigascience">
        <title>High-quality Schistosoma haematobium genome achieved by single-molecule and long-range sequencing.</title>
        <authorList>
            <person name="Stroehlein A.J."/>
            <person name="Korhonen P.K."/>
            <person name="Chong T.M."/>
            <person name="Lim Y.L."/>
            <person name="Chan K.G."/>
            <person name="Webster B."/>
            <person name="Rollinson D."/>
            <person name="Brindley P.J."/>
            <person name="Gasser R.B."/>
            <person name="Young N.D."/>
        </authorList>
    </citation>
    <scope>NUCLEOTIDE SEQUENCE</scope>
</reference>
<protein>
    <submittedName>
        <fullName evidence="2">Uncharacterized protein</fullName>
    </submittedName>
</protein>
<reference evidence="2" key="3">
    <citation type="submission" date="2021-06" db="EMBL/GenBank/DDBJ databases">
        <title>Chromosome-level genome assembly for S. haematobium.</title>
        <authorList>
            <person name="Stroehlein A.J."/>
        </authorList>
    </citation>
    <scope>NUCLEOTIDE SEQUENCE</scope>
</reference>
<evidence type="ECO:0000313" key="2">
    <source>
        <dbReference type="EMBL" id="KAH9580194.1"/>
    </source>
</evidence>
<dbReference type="CTD" id="75576457"/>
<sequence>MDVHIFEVNGCQMKSSIVEVPTELTTPATNETDLKNELKETNPSTESHLNITTDTTEDIEKRKSRQYVYIVVSSVISFLIVCIACGIWLWFYRRRNRVHS</sequence>
<keyword evidence="1" id="KW-0812">Transmembrane</keyword>
<dbReference type="Proteomes" id="UP000471633">
    <property type="component" value="Unassembled WGS sequence"/>
</dbReference>
<name>A0A922II38_SCHHA</name>
<dbReference type="RefSeq" id="XP_051064624.1">
    <property type="nucleotide sequence ID" value="XM_051208340.1"/>
</dbReference>
<dbReference type="EMBL" id="AMPZ03000007">
    <property type="protein sequence ID" value="KAH9580194.1"/>
    <property type="molecule type" value="Genomic_DNA"/>
</dbReference>
<evidence type="ECO:0000256" key="1">
    <source>
        <dbReference type="SAM" id="Phobius"/>
    </source>
</evidence>
<proteinExistence type="predicted"/>
<evidence type="ECO:0000313" key="3">
    <source>
        <dbReference type="Proteomes" id="UP000471633"/>
    </source>
</evidence>
<comment type="caution">
    <text evidence="2">The sequence shown here is derived from an EMBL/GenBank/DDBJ whole genome shotgun (WGS) entry which is preliminary data.</text>
</comment>
<keyword evidence="3" id="KW-1185">Reference proteome</keyword>
<gene>
    <name evidence="2" type="ORF">MS3_00000654</name>
</gene>
<dbReference type="AlphaFoldDB" id="A0A922II38"/>
<keyword evidence="1" id="KW-0472">Membrane</keyword>
<reference evidence="2" key="4">
    <citation type="journal article" date="2022" name="PLoS Pathog.">
        <title>Chromosome-level genome of Schistosoma haematobium underpins genome-wide explorations of molecular variation.</title>
        <authorList>
            <person name="Stroehlein A.J."/>
            <person name="Korhonen P.K."/>
            <person name="Lee V.V."/>
            <person name="Ralph S.A."/>
            <person name="Mentink-Kane M."/>
            <person name="You H."/>
            <person name="McManus D.P."/>
            <person name="Tchuente L.T."/>
            <person name="Stothard J.R."/>
            <person name="Kaur P."/>
            <person name="Dudchenko O."/>
            <person name="Aiden E.L."/>
            <person name="Yang B."/>
            <person name="Yang H."/>
            <person name="Emery A.M."/>
            <person name="Webster B.L."/>
            <person name="Brindley P.J."/>
            <person name="Rollinson D."/>
            <person name="Chang B.C.H."/>
            <person name="Gasser R.B."/>
            <person name="Young N.D."/>
        </authorList>
    </citation>
    <scope>NUCLEOTIDE SEQUENCE</scope>
</reference>
<reference evidence="2" key="1">
    <citation type="journal article" date="2012" name="Nat. Genet.">
        <title>Whole-genome sequence of Schistosoma haematobium.</title>
        <authorList>
            <person name="Young N.D."/>
            <person name="Jex A.R."/>
            <person name="Li B."/>
            <person name="Liu S."/>
            <person name="Yang L."/>
            <person name="Xiong Z."/>
            <person name="Li Y."/>
            <person name="Cantacessi C."/>
            <person name="Hall R.S."/>
            <person name="Xu X."/>
            <person name="Chen F."/>
            <person name="Wu X."/>
            <person name="Zerlotini A."/>
            <person name="Oliveira G."/>
            <person name="Hofmann A."/>
            <person name="Zhang G."/>
            <person name="Fang X."/>
            <person name="Kang Y."/>
            <person name="Campbell B.E."/>
            <person name="Loukas A."/>
            <person name="Ranganathan S."/>
            <person name="Rollinson D."/>
            <person name="Rinaldi G."/>
            <person name="Brindley P.J."/>
            <person name="Yang H."/>
            <person name="Wang J."/>
            <person name="Wang J."/>
            <person name="Gasser R.B."/>
        </authorList>
    </citation>
    <scope>NUCLEOTIDE SEQUENCE</scope>
</reference>